<name>A0ACC0CKK2_9PEZI</name>
<gene>
    <name evidence="1" type="ORF">F4821DRAFT_265475</name>
</gene>
<keyword evidence="2" id="KW-1185">Reference proteome</keyword>
<accession>A0ACC0CKK2</accession>
<evidence type="ECO:0000313" key="1">
    <source>
        <dbReference type="EMBL" id="KAI6080876.1"/>
    </source>
</evidence>
<dbReference type="EMBL" id="MU394418">
    <property type="protein sequence ID" value="KAI6080876.1"/>
    <property type="molecule type" value="Genomic_DNA"/>
</dbReference>
<sequence>MAPPSEFSKLLSFVEGDDLEDDIDKSHHRQQKEAFAHTPIYTAAVDKFVHSTDVDKFAHSAVDKFVHSALGRSFPHDVASSLVASSFFDTPATSSSYDTPTSSSQEGAESKLIPQYGLIGVRQEPGDSSASAEDRLVLANMNMPWSAFICGSQGAGKSHTLSCLLENALVANNAAGKLTHPLAGMVLHYDNYASYSSAQICEQAYICSSGIPVTVLVSPSNIWSMKRLYENLPGMKPGAPRPKVLPLYLDEDRLDIQTILKLMAVDPTVKDPPLYMEVVMNIARELAMEGEGFSYSEFRKRISNVQWMRGQDTALNLRLQLLDTIIAPSPTTKTTRPAPAKENIWSFEPGTLTIVDLSDPFFSSEDACTLFSICLSIFLEERHKCGRVVVLDEAHKFLAQSGEAETLTGDLLSIIRQQRHLGTRVLIATQEPTLSPKLIDLVNATFVHRFLSPSWYKVLEQHLAGASKEGRGEESLFDKIMSLRTGEALLFCPTAQLDVAEDSEEEKEVKILGNSHAKIKIRKRLTADGGKSMMATETLADTKAHAAVDGVPMHLVITQQKGKKGNNTDKEDPDTKIATVKKQTGTATPTPTPTNNQAVPKPSPAASNRISIPTTGPESKQWNKKLSNELRARGRKMFEKDWSSFEPLTGNQMTQLCSAIDASFNIQPGSTAKIPYSRQFLNKHLAKCSKKNNN</sequence>
<organism evidence="1 2">
    <name type="scientific">Hypoxylon rubiginosum</name>
    <dbReference type="NCBI Taxonomy" id="110542"/>
    <lineage>
        <taxon>Eukaryota</taxon>
        <taxon>Fungi</taxon>
        <taxon>Dikarya</taxon>
        <taxon>Ascomycota</taxon>
        <taxon>Pezizomycotina</taxon>
        <taxon>Sordariomycetes</taxon>
        <taxon>Xylariomycetidae</taxon>
        <taxon>Xylariales</taxon>
        <taxon>Hypoxylaceae</taxon>
        <taxon>Hypoxylon</taxon>
    </lineage>
</organism>
<protein>
    <submittedName>
        <fullName evidence="1">Uncharacterized protein</fullName>
    </submittedName>
</protein>
<dbReference type="Proteomes" id="UP001497680">
    <property type="component" value="Unassembled WGS sequence"/>
</dbReference>
<proteinExistence type="predicted"/>
<reference evidence="1 2" key="1">
    <citation type="journal article" date="2022" name="New Phytol.">
        <title>Ecological generalism drives hyperdiversity of secondary metabolite gene clusters in xylarialean endophytes.</title>
        <authorList>
            <person name="Franco M.E.E."/>
            <person name="Wisecaver J.H."/>
            <person name="Arnold A.E."/>
            <person name="Ju Y.M."/>
            <person name="Slot J.C."/>
            <person name="Ahrendt S."/>
            <person name="Moore L.P."/>
            <person name="Eastman K.E."/>
            <person name="Scott K."/>
            <person name="Konkel Z."/>
            <person name="Mondo S.J."/>
            <person name="Kuo A."/>
            <person name="Hayes R.D."/>
            <person name="Haridas S."/>
            <person name="Andreopoulos B."/>
            <person name="Riley R."/>
            <person name="LaButti K."/>
            <person name="Pangilinan J."/>
            <person name="Lipzen A."/>
            <person name="Amirebrahimi M."/>
            <person name="Yan J."/>
            <person name="Adam C."/>
            <person name="Keymanesh K."/>
            <person name="Ng V."/>
            <person name="Louie K."/>
            <person name="Northen T."/>
            <person name="Drula E."/>
            <person name="Henrissat B."/>
            <person name="Hsieh H.M."/>
            <person name="Youens-Clark K."/>
            <person name="Lutzoni F."/>
            <person name="Miadlikowska J."/>
            <person name="Eastwood D.C."/>
            <person name="Hamelin R.C."/>
            <person name="Grigoriev I.V."/>
            <person name="U'Ren J.M."/>
        </authorList>
    </citation>
    <scope>NUCLEOTIDE SEQUENCE [LARGE SCALE GENOMIC DNA]</scope>
    <source>
        <strain evidence="1 2">ER1909</strain>
    </source>
</reference>
<comment type="caution">
    <text evidence="1">The sequence shown here is derived from an EMBL/GenBank/DDBJ whole genome shotgun (WGS) entry which is preliminary data.</text>
</comment>
<evidence type="ECO:0000313" key="2">
    <source>
        <dbReference type="Proteomes" id="UP001497680"/>
    </source>
</evidence>